<dbReference type="PANTHER" id="PTHR11458">
    <property type="entry name" value="DELTA-AMINOLEVULINIC ACID DEHYDRATASE"/>
    <property type="match status" value="1"/>
</dbReference>
<dbReference type="OrthoDB" id="9805001at2"/>
<dbReference type="SMART" id="SM01004">
    <property type="entry name" value="ALAD"/>
    <property type="match status" value="1"/>
</dbReference>
<reference evidence="14 15" key="1">
    <citation type="submission" date="2020-04" db="EMBL/GenBank/DDBJ databases">
        <authorList>
            <person name="Pajer P."/>
            <person name="Broz P."/>
        </authorList>
    </citation>
    <scope>NUCLEOTIDE SEQUENCE [LARGE SCALE GENOMIC DNA]</scope>
    <source>
        <strain evidence="15">NRL-ATB46093</strain>
    </source>
</reference>
<dbReference type="SUPFAM" id="SSF51569">
    <property type="entry name" value="Aldolase"/>
    <property type="match status" value="1"/>
</dbReference>
<dbReference type="GO" id="GO:0008270">
    <property type="term" value="F:zinc ion binding"/>
    <property type="evidence" value="ECO:0007669"/>
    <property type="project" value="TreeGrafter"/>
</dbReference>
<comment type="subunit">
    <text evidence="4 12">Homooctamer.</text>
</comment>
<evidence type="ECO:0000256" key="5">
    <source>
        <dbReference type="ARBA" id="ARBA00012053"/>
    </source>
</evidence>
<keyword evidence="7" id="KW-0350">Heme biosynthesis</keyword>
<protein>
    <recommendedName>
        <fullName evidence="6 12">Delta-aminolevulinic acid dehydratase</fullName>
        <ecNumber evidence="5 12">4.2.1.24</ecNumber>
    </recommendedName>
</protein>
<dbReference type="InterPro" id="IPR030656">
    <property type="entry name" value="ALAD_AS"/>
</dbReference>
<dbReference type="GO" id="GO:0005829">
    <property type="term" value="C:cytosol"/>
    <property type="evidence" value="ECO:0007669"/>
    <property type="project" value="TreeGrafter"/>
</dbReference>
<evidence type="ECO:0000256" key="12">
    <source>
        <dbReference type="RuleBase" id="RU000515"/>
    </source>
</evidence>
<evidence type="ECO:0000256" key="7">
    <source>
        <dbReference type="ARBA" id="ARBA00023133"/>
    </source>
</evidence>
<sequence length="326" mass="36275">MTDLKFNRGRRLRGSANLRSMVRETSLHKEDFIYPIFVVEGENVKEEISSMPGVFHFSLDRLGEELDEVVDLGIPSVILFGVPNEKDAVGTQAYHDHGITQEAIRFAKQRHPELVVIADTCLCQYTDHGHCGVIENGVILNDESLDLLARTAVSQAKAGADIIAPSNMMDGFVAAIRYGLDQAGFENTPIMSYGVKYASAYYGPFREAAHSTPQFGDRKTYQMDPANRLEALREAGSDIEEGADFMIVKPALSYLDIVREVRDNFDIPIVAYNVSGEYAMVKAAALNGWVDEKKMVLETLLSMKRAGADILMTYHAKDAARWLEEK</sequence>
<dbReference type="EMBL" id="CP051177">
    <property type="protein sequence ID" value="QKX51704.1"/>
    <property type="molecule type" value="Genomic_DNA"/>
</dbReference>
<dbReference type="PRINTS" id="PR00144">
    <property type="entry name" value="DALDHYDRTASE"/>
</dbReference>
<name>A0A1G8KB72_9BACL</name>
<dbReference type="STRING" id="459472.SAMN04487975_11648"/>
<dbReference type="PIRSF" id="PIRSF001415">
    <property type="entry name" value="Porphbilin_synth"/>
    <property type="match status" value="1"/>
</dbReference>
<comment type="function">
    <text evidence="10">Catalyzes an early step in the biosynthesis of tetrapyrroles. Binds two molecules of 5-aminolevulinate per subunit, each at a distinct site, and catalyzes their condensation to form porphobilinogen.</text>
</comment>
<evidence type="ECO:0000313" key="14">
    <source>
        <dbReference type="EMBL" id="QKX51704.1"/>
    </source>
</evidence>
<dbReference type="PANTHER" id="PTHR11458:SF0">
    <property type="entry name" value="DELTA-AMINOLEVULINIC ACID DEHYDRATASE"/>
    <property type="match status" value="1"/>
</dbReference>
<comment type="pathway">
    <text evidence="2">Porphyrin-containing compound metabolism; protoporphyrin-IX biosynthesis; coproporphyrinogen-III from 5-aminolevulinate: step 1/4.</text>
</comment>
<dbReference type="InterPro" id="IPR001731">
    <property type="entry name" value="ALAD"/>
</dbReference>
<accession>A0A1G8KB72</accession>
<keyword evidence="9 12" id="KW-0627">Porphyrin biosynthesis</keyword>
<keyword evidence="8 12" id="KW-0456">Lyase</keyword>
<keyword evidence="15" id="KW-1185">Reference proteome</keyword>
<dbReference type="PROSITE" id="PS00169">
    <property type="entry name" value="D_ALA_DEHYDRATASE"/>
    <property type="match status" value="1"/>
</dbReference>
<dbReference type="UniPathway" id="UPA00251">
    <property type="reaction ID" value="UER00318"/>
</dbReference>
<evidence type="ECO:0000256" key="10">
    <source>
        <dbReference type="ARBA" id="ARBA00025628"/>
    </source>
</evidence>
<evidence type="ECO:0000256" key="8">
    <source>
        <dbReference type="ARBA" id="ARBA00023239"/>
    </source>
</evidence>
<dbReference type="GO" id="GO:0004655">
    <property type="term" value="F:porphobilinogen synthase activity"/>
    <property type="evidence" value="ECO:0007669"/>
    <property type="project" value="UniProtKB-EC"/>
</dbReference>
<dbReference type="Pfam" id="PF00490">
    <property type="entry name" value="ALAD"/>
    <property type="match status" value="1"/>
</dbReference>
<organism evidence="14 15">
    <name type="scientific">Planococcus glaciei</name>
    <dbReference type="NCBI Taxonomy" id="459472"/>
    <lineage>
        <taxon>Bacteria</taxon>
        <taxon>Bacillati</taxon>
        <taxon>Bacillota</taxon>
        <taxon>Bacilli</taxon>
        <taxon>Bacillales</taxon>
        <taxon>Caryophanaceae</taxon>
        <taxon>Planococcus</taxon>
    </lineage>
</organism>
<dbReference type="AlphaFoldDB" id="A0A1G8KB72"/>
<evidence type="ECO:0000256" key="11">
    <source>
        <dbReference type="ARBA" id="ARBA00047651"/>
    </source>
</evidence>
<evidence type="ECO:0000256" key="1">
    <source>
        <dbReference type="ARBA" id="ARBA00001947"/>
    </source>
</evidence>
<dbReference type="Proteomes" id="UP000509222">
    <property type="component" value="Chromosome"/>
</dbReference>
<evidence type="ECO:0000313" key="15">
    <source>
        <dbReference type="Proteomes" id="UP000509222"/>
    </source>
</evidence>
<evidence type="ECO:0000256" key="9">
    <source>
        <dbReference type="ARBA" id="ARBA00023244"/>
    </source>
</evidence>
<evidence type="ECO:0000256" key="3">
    <source>
        <dbReference type="ARBA" id="ARBA00008055"/>
    </source>
</evidence>
<evidence type="ECO:0000256" key="13">
    <source>
        <dbReference type="RuleBase" id="RU004161"/>
    </source>
</evidence>
<dbReference type="RefSeq" id="WP_053165486.1">
    <property type="nucleotide sequence ID" value="NZ_CP051177.1"/>
</dbReference>
<evidence type="ECO:0000256" key="6">
    <source>
        <dbReference type="ARBA" id="ARBA00020771"/>
    </source>
</evidence>
<dbReference type="CDD" id="cd00384">
    <property type="entry name" value="ALAD_PBGS"/>
    <property type="match status" value="1"/>
</dbReference>
<comment type="catalytic activity">
    <reaction evidence="11 12">
        <text>2 5-aminolevulinate = porphobilinogen + 2 H2O + H(+)</text>
        <dbReference type="Rhea" id="RHEA:24064"/>
        <dbReference type="ChEBI" id="CHEBI:15377"/>
        <dbReference type="ChEBI" id="CHEBI:15378"/>
        <dbReference type="ChEBI" id="CHEBI:58126"/>
        <dbReference type="ChEBI" id="CHEBI:356416"/>
        <dbReference type="EC" id="4.2.1.24"/>
    </reaction>
</comment>
<dbReference type="EC" id="4.2.1.24" evidence="5 12"/>
<comment type="similarity">
    <text evidence="3 13">Belongs to the ALAD family.</text>
</comment>
<evidence type="ECO:0000256" key="4">
    <source>
        <dbReference type="ARBA" id="ARBA00011823"/>
    </source>
</evidence>
<gene>
    <name evidence="14" type="primary">hemB</name>
    <name evidence="14" type="ORF">HF394_14640</name>
</gene>
<dbReference type="Gene3D" id="3.20.20.70">
    <property type="entry name" value="Aldolase class I"/>
    <property type="match status" value="1"/>
</dbReference>
<dbReference type="eggNOG" id="COG0113">
    <property type="taxonomic scope" value="Bacteria"/>
</dbReference>
<reference evidence="15" key="2">
    <citation type="submission" date="2020-06" db="EMBL/GenBank/DDBJ databases">
        <title>Isolation of Planomicrobium glaciei.</title>
        <authorList>
            <person name="Malisova L."/>
            <person name="Safrankova R."/>
            <person name="Jakubu V."/>
            <person name="Spanelova P."/>
        </authorList>
    </citation>
    <scope>NUCLEOTIDE SEQUENCE [LARGE SCALE GENOMIC DNA]</scope>
    <source>
        <strain evidence="15">NRL-ATB46093</strain>
    </source>
</reference>
<dbReference type="NCBIfam" id="NF006762">
    <property type="entry name" value="PRK09283.1"/>
    <property type="match status" value="1"/>
</dbReference>
<dbReference type="FunFam" id="3.20.20.70:FF:000019">
    <property type="entry name" value="Delta-aminolevulinic acid dehydratase"/>
    <property type="match status" value="1"/>
</dbReference>
<evidence type="ECO:0000256" key="2">
    <source>
        <dbReference type="ARBA" id="ARBA00004694"/>
    </source>
</evidence>
<proteinExistence type="inferred from homology"/>
<dbReference type="InterPro" id="IPR013785">
    <property type="entry name" value="Aldolase_TIM"/>
</dbReference>
<dbReference type="GO" id="GO:0006782">
    <property type="term" value="P:protoporphyrinogen IX biosynthetic process"/>
    <property type="evidence" value="ECO:0007669"/>
    <property type="project" value="UniProtKB-UniPathway"/>
</dbReference>
<comment type="cofactor">
    <cofactor evidence="1">
        <name>Zn(2+)</name>
        <dbReference type="ChEBI" id="CHEBI:29105"/>
    </cofactor>
</comment>